<sequence length="145" mass="15843">MTSGIGLPTGGLDSGSSARRLSKTTPQAADGLQFAGHGGRSSRCPRTGRGCSPPTGMRICGYVRILARMSLELNKSYLDDRTARAVVAKCTRGHWYPAFSDNKYMDTVGPNCKRLFCHSRFRPSSDKKYWEGLSDSFFVLISNPG</sequence>
<dbReference type="Proteomes" id="UP000240830">
    <property type="component" value="Unassembled WGS sequence"/>
</dbReference>
<keyword evidence="3" id="KW-1185">Reference proteome</keyword>
<reference evidence="2 3" key="1">
    <citation type="submission" date="2016-10" db="EMBL/GenBank/DDBJ databases">
        <title>The genome of Paramicrosporidium saccamoebae is the missing link in understanding Cryptomycota and Microsporidia evolution.</title>
        <authorList>
            <person name="Quandt C.A."/>
            <person name="Beaudet D."/>
            <person name="Corsaro D."/>
            <person name="Michel R."/>
            <person name="Corradi N."/>
            <person name="James T."/>
        </authorList>
    </citation>
    <scope>NUCLEOTIDE SEQUENCE [LARGE SCALE GENOMIC DNA]</scope>
    <source>
        <strain evidence="2 3">KSL3</strain>
    </source>
</reference>
<organism evidence="2 3">
    <name type="scientific">Paramicrosporidium saccamoebae</name>
    <dbReference type="NCBI Taxonomy" id="1246581"/>
    <lineage>
        <taxon>Eukaryota</taxon>
        <taxon>Fungi</taxon>
        <taxon>Fungi incertae sedis</taxon>
        <taxon>Cryptomycota</taxon>
        <taxon>Cryptomycota incertae sedis</taxon>
        <taxon>Paramicrosporidium</taxon>
    </lineage>
</organism>
<evidence type="ECO:0000256" key="1">
    <source>
        <dbReference type="SAM" id="MobiDB-lite"/>
    </source>
</evidence>
<feature type="compositionally biased region" description="Polar residues" evidence="1">
    <location>
        <begin position="14"/>
        <end position="27"/>
    </location>
</feature>
<dbReference type="AlphaFoldDB" id="A0A2H9TN26"/>
<evidence type="ECO:0000313" key="3">
    <source>
        <dbReference type="Proteomes" id="UP000240830"/>
    </source>
</evidence>
<gene>
    <name evidence="2" type="ORF">PSACC_00998</name>
</gene>
<comment type="caution">
    <text evidence="2">The sequence shown here is derived from an EMBL/GenBank/DDBJ whole genome shotgun (WGS) entry which is preliminary data.</text>
</comment>
<dbReference type="EMBL" id="MTSL01000075">
    <property type="protein sequence ID" value="PJF19147.1"/>
    <property type="molecule type" value="Genomic_DNA"/>
</dbReference>
<protein>
    <submittedName>
        <fullName evidence="2">Uncharacterized protein</fullName>
    </submittedName>
</protein>
<evidence type="ECO:0000313" key="2">
    <source>
        <dbReference type="EMBL" id="PJF19147.1"/>
    </source>
</evidence>
<proteinExistence type="predicted"/>
<accession>A0A2H9TN26</accession>
<name>A0A2H9TN26_9FUNG</name>
<feature type="region of interest" description="Disordered" evidence="1">
    <location>
        <begin position="1"/>
        <end position="53"/>
    </location>
</feature>